<evidence type="ECO:0000256" key="4">
    <source>
        <dbReference type="SAM" id="SignalP"/>
    </source>
</evidence>
<evidence type="ECO:0000313" key="6">
    <source>
        <dbReference type="Proteomes" id="UP000257109"/>
    </source>
</evidence>
<dbReference type="PANTHER" id="PTHR33107:SF21">
    <property type="entry name" value="KUNITZ FAMILY TRYPSIN AND PROTEASE INHIBITOR PROTEIN"/>
    <property type="match status" value="1"/>
</dbReference>
<keyword evidence="6" id="KW-1185">Reference proteome</keyword>
<dbReference type="PROSITE" id="PS00283">
    <property type="entry name" value="SOYBEAN_KUNITZ"/>
    <property type="match status" value="1"/>
</dbReference>
<sequence>MKPEILSTLSFLLFAFTTNLPLVLDTNGNPIPPARRYYIFPAIWKASVAQGPMLSGIFCIQKYGFLSNSYKLVFCPDHSSTCSDIGTYDNNEGGKRLVLTQDSPLIVVFENAYKPDATINMKDALLITLSLFALSSNLPLGFSQGGQQVRNIYGKPIFSGGRYYVEPSIFGPTGGGVGLDTTDNSTCPVTVLQDYSEIASGMVVKFTIPESTGTISMGIPLDISFEDKPWCATSSKWVLVADNFPAKWVGIGGAQDHPGKEIITGKFNIQKANVGYKLVFCDTAGTCTNIARYEEDKGRRLILSNAGMPFEISFVNALP</sequence>
<organism evidence="5 6">
    <name type="scientific">Mucuna pruriens</name>
    <name type="common">Velvet bean</name>
    <name type="synonym">Dolichos pruriens</name>
    <dbReference type="NCBI Taxonomy" id="157652"/>
    <lineage>
        <taxon>Eukaryota</taxon>
        <taxon>Viridiplantae</taxon>
        <taxon>Streptophyta</taxon>
        <taxon>Embryophyta</taxon>
        <taxon>Tracheophyta</taxon>
        <taxon>Spermatophyta</taxon>
        <taxon>Magnoliopsida</taxon>
        <taxon>eudicotyledons</taxon>
        <taxon>Gunneridae</taxon>
        <taxon>Pentapetalae</taxon>
        <taxon>rosids</taxon>
        <taxon>fabids</taxon>
        <taxon>Fabales</taxon>
        <taxon>Fabaceae</taxon>
        <taxon>Papilionoideae</taxon>
        <taxon>50 kb inversion clade</taxon>
        <taxon>NPAAA clade</taxon>
        <taxon>indigoferoid/millettioid clade</taxon>
        <taxon>Phaseoleae</taxon>
        <taxon>Mucuna</taxon>
    </lineage>
</organism>
<dbReference type="SUPFAM" id="SSF50386">
    <property type="entry name" value="STI-like"/>
    <property type="match status" value="2"/>
</dbReference>
<dbReference type="InterPro" id="IPR011065">
    <property type="entry name" value="Kunitz_inhibitor_STI-like_sf"/>
</dbReference>
<evidence type="ECO:0000256" key="1">
    <source>
        <dbReference type="ARBA" id="ARBA00022690"/>
    </source>
</evidence>
<keyword evidence="2" id="KW-0722">Serine protease inhibitor</keyword>
<dbReference type="GO" id="GO:0004867">
    <property type="term" value="F:serine-type endopeptidase inhibitor activity"/>
    <property type="evidence" value="ECO:0007669"/>
    <property type="project" value="UniProtKB-KW"/>
</dbReference>
<feature type="signal peptide" evidence="4">
    <location>
        <begin position="1"/>
        <end position="28"/>
    </location>
</feature>
<dbReference type="SMART" id="SM00452">
    <property type="entry name" value="STI"/>
    <property type="match status" value="1"/>
</dbReference>
<evidence type="ECO:0000313" key="5">
    <source>
        <dbReference type="EMBL" id="RDX78594.1"/>
    </source>
</evidence>
<dbReference type="STRING" id="157652.A0A371FJX5"/>
<dbReference type="AlphaFoldDB" id="A0A371FJX5"/>
<dbReference type="PANTHER" id="PTHR33107">
    <property type="entry name" value="KUNITZ TRYPSIN INHIBITOR 2"/>
    <property type="match status" value="1"/>
</dbReference>
<reference evidence="5" key="1">
    <citation type="submission" date="2018-05" db="EMBL/GenBank/DDBJ databases">
        <title>Draft genome of Mucuna pruriens seed.</title>
        <authorList>
            <person name="Nnadi N.E."/>
            <person name="Vos R."/>
            <person name="Hasami M.H."/>
            <person name="Devisetty U.K."/>
            <person name="Aguiy J.C."/>
        </authorList>
    </citation>
    <scope>NUCLEOTIDE SEQUENCE [LARGE SCALE GENOMIC DNA]</scope>
    <source>
        <strain evidence="5">JCA_2017</strain>
    </source>
</reference>
<name>A0A371FJX5_MUCPR</name>
<dbReference type="EMBL" id="QJKJ01008816">
    <property type="protein sequence ID" value="RDX78594.1"/>
    <property type="molecule type" value="Genomic_DNA"/>
</dbReference>
<keyword evidence="4" id="KW-0732">Signal</keyword>
<accession>A0A371FJX5</accession>
<protein>
    <recommendedName>
        <fullName evidence="7">Kunitz-type trypsin inhibitor-like 2 protein</fullName>
    </recommendedName>
</protein>
<feature type="chain" id="PRO_5016688802" description="Kunitz-type trypsin inhibitor-like 2 protein" evidence="4">
    <location>
        <begin position="29"/>
        <end position="319"/>
    </location>
</feature>
<dbReference type="OrthoDB" id="1751999at2759"/>
<dbReference type="PRINTS" id="PR00291">
    <property type="entry name" value="KUNITZINHBTR"/>
</dbReference>
<proteinExistence type="predicted"/>
<dbReference type="Proteomes" id="UP000257109">
    <property type="component" value="Unassembled WGS sequence"/>
</dbReference>
<evidence type="ECO:0000256" key="3">
    <source>
        <dbReference type="ARBA" id="ARBA00023157"/>
    </source>
</evidence>
<keyword evidence="1" id="KW-0646">Protease inhibitor</keyword>
<evidence type="ECO:0000256" key="2">
    <source>
        <dbReference type="ARBA" id="ARBA00022900"/>
    </source>
</evidence>
<dbReference type="Pfam" id="PF00197">
    <property type="entry name" value="Kunitz_legume"/>
    <property type="match status" value="2"/>
</dbReference>
<gene>
    <name evidence="5" type="ORF">CR513_41106</name>
</gene>
<keyword evidence="3" id="KW-1015">Disulfide bond</keyword>
<dbReference type="Gene3D" id="2.80.10.50">
    <property type="match status" value="2"/>
</dbReference>
<dbReference type="InterPro" id="IPR002160">
    <property type="entry name" value="Prot_inh_Kunz-lg"/>
</dbReference>
<comment type="caution">
    <text evidence="5">The sequence shown here is derived from an EMBL/GenBank/DDBJ whole genome shotgun (WGS) entry which is preliminary data.</text>
</comment>
<evidence type="ECO:0008006" key="7">
    <source>
        <dbReference type="Google" id="ProtNLM"/>
    </source>
</evidence>
<dbReference type="CDD" id="cd23377">
    <property type="entry name" value="beta-trefoil_STI_MP4-like"/>
    <property type="match status" value="1"/>
</dbReference>
<feature type="non-terminal residue" evidence="5">
    <location>
        <position position="1"/>
    </location>
</feature>